<dbReference type="SUPFAM" id="SSF75217">
    <property type="entry name" value="alpha/beta knot"/>
    <property type="match status" value="1"/>
</dbReference>
<dbReference type="Gene3D" id="3.40.1280.10">
    <property type="match status" value="1"/>
</dbReference>
<dbReference type="EMBL" id="CM001167">
    <property type="protein sequence ID" value="EGJ71186.1"/>
    <property type="molecule type" value="Genomic_DNA"/>
</dbReference>
<dbReference type="InterPro" id="IPR029026">
    <property type="entry name" value="tRNA_m1G_MTases_N"/>
</dbReference>
<dbReference type="AlphaFoldDB" id="F3ZUM1"/>
<dbReference type="InterPro" id="IPR013123">
    <property type="entry name" value="SpoU_subst-bd"/>
</dbReference>
<dbReference type="InterPro" id="IPR029028">
    <property type="entry name" value="Alpha/beta_knot_MTases"/>
</dbReference>
<protein>
    <submittedName>
        <fullName evidence="4">RNA methyltransferase, TrmH family, group 3</fullName>
    </submittedName>
</protein>
<dbReference type="PANTHER" id="PTHR46429">
    <property type="entry name" value="23S RRNA (GUANOSINE-2'-O-)-METHYLTRANSFERASE RLMB"/>
    <property type="match status" value="1"/>
</dbReference>
<evidence type="ECO:0000313" key="5">
    <source>
        <dbReference type="Proteomes" id="UP000018439"/>
    </source>
</evidence>
<name>F3ZUM1_9BACE</name>
<dbReference type="STRING" id="679937.Bcop_0979"/>
<dbReference type="eggNOG" id="COG0566">
    <property type="taxonomic scope" value="Bacteria"/>
</dbReference>
<evidence type="ECO:0000256" key="1">
    <source>
        <dbReference type="ARBA" id="ARBA00022603"/>
    </source>
</evidence>
<dbReference type="InterPro" id="IPR029064">
    <property type="entry name" value="Ribosomal_eL30-like_sf"/>
</dbReference>
<dbReference type="Proteomes" id="UP000018439">
    <property type="component" value="Chromosome"/>
</dbReference>
<sequence>MVDKSEIIFGVRAVIEAVEAGKEIDKILVKKDIQSDLSKELFTALRGKMVPVQRVPVERLNRVTRKNHQGVIAYVSAVTYQKVEDLVPFLYEQGKNPFFVMLDGVTDVRNFGAIARTCECGGVDAVVIPMKGSVSVNADAVKTSAGALHTLPVCREQSLNTTIKYLKDSGFRILAATEKGDYNYTQGDYTGPICLIMGSEDKGISAENLSLCDEWMTIPILGNIQSLNVSVAAGVLIYEAVKQRTPDKE</sequence>
<dbReference type="NCBIfam" id="TIGR00186">
    <property type="entry name" value="rRNA_methyl_3"/>
    <property type="match status" value="1"/>
</dbReference>
<accession>F3ZUM1</accession>
<dbReference type="PANTHER" id="PTHR46429:SF1">
    <property type="entry name" value="23S RRNA (GUANOSINE-2'-O-)-METHYLTRANSFERASE RLMB"/>
    <property type="match status" value="1"/>
</dbReference>
<dbReference type="Gene3D" id="3.30.1330.30">
    <property type="match status" value="1"/>
</dbReference>
<keyword evidence="1 4" id="KW-0489">Methyltransferase</keyword>
<dbReference type="OrthoDB" id="9794400at2"/>
<evidence type="ECO:0000259" key="3">
    <source>
        <dbReference type="SMART" id="SM00967"/>
    </source>
</evidence>
<dbReference type="Pfam" id="PF08032">
    <property type="entry name" value="SpoU_sub_bind"/>
    <property type="match status" value="1"/>
</dbReference>
<dbReference type="SMART" id="SM00967">
    <property type="entry name" value="SpoU_sub_bind"/>
    <property type="match status" value="1"/>
</dbReference>
<dbReference type="InterPro" id="IPR004441">
    <property type="entry name" value="rRNA_MeTrfase_TrmH"/>
</dbReference>
<evidence type="ECO:0000256" key="2">
    <source>
        <dbReference type="ARBA" id="ARBA00022679"/>
    </source>
</evidence>
<proteinExistence type="predicted"/>
<dbReference type="GO" id="GO:0003723">
    <property type="term" value="F:RNA binding"/>
    <property type="evidence" value="ECO:0007669"/>
    <property type="project" value="InterPro"/>
</dbReference>
<reference evidence="4 5" key="1">
    <citation type="journal article" date="2011" name="Stand. Genomic Sci.">
        <title>Non-contiguous finished genome sequence of Bacteroides coprosuis type strain (PC139).</title>
        <authorList>
            <person name="Land M."/>
            <person name="Held B."/>
            <person name="Gronow S."/>
            <person name="Abt B."/>
            <person name="Lucas S."/>
            <person name="Del Rio T.G."/>
            <person name="Nolan M."/>
            <person name="Tice H."/>
            <person name="Cheng J.F."/>
            <person name="Pitluck S."/>
            <person name="Liolios K."/>
            <person name="Pagani I."/>
            <person name="Ivanova N."/>
            <person name="Mavromatis K."/>
            <person name="Mikhailova N."/>
            <person name="Pati A."/>
            <person name="Tapia R."/>
            <person name="Han C."/>
            <person name="Goodwin L."/>
            <person name="Chen A."/>
            <person name="Palaniappan K."/>
            <person name="Hauser L."/>
            <person name="Brambilla E.M."/>
            <person name="Rohde M."/>
            <person name="Goker M."/>
            <person name="Detter J.C."/>
            <person name="Woyke T."/>
            <person name="Bristow J."/>
            <person name="Eisen J.A."/>
            <person name="Markowitz V."/>
            <person name="Hugenholtz P."/>
            <person name="Kyrpides N.C."/>
            <person name="Klenk H.P."/>
            <person name="Lapidus A."/>
        </authorList>
    </citation>
    <scope>NUCLEOTIDE SEQUENCE [LARGE SCALE GENOMIC DNA]</scope>
    <source>
        <strain evidence="4 5">DSM 18011</strain>
    </source>
</reference>
<feature type="domain" description="RNA 2-O ribose methyltransferase substrate binding" evidence="3">
    <location>
        <begin position="7"/>
        <end position="81"/>
    </location>
</feature>
<dbReference type="GO" id="GO:0005829">
    <property type="term" value="C:cytosol"/>
    <property type="evidence" value="ECO:0007669"/>
    <property type="project" value="TreeGrafter"/>
</dbReference>
<keyword evidence="2 4" id="KW-0808">Transferase</keyword>
<dbReference type="CDD" id="cd18103">
    <property type="entry name" value="SpoU-like_RlmB"/>
    <property type="match status" value="1"/>
</dbReference>
<dbReference type="GO" id="GO:0006396">
    <property type="term" value="P:RNA processing"/>
    <property type="evidence" value="ECO:0007669"/>
    <property type="project" value="InterPro"/>
</dbReference>
<evidence type="ECO:0000313" key="4">
    <source>
        <dbReference type="EMBL" id="EGJ71186.1"/>
    </source>
</evidence>
<gene>
    <name evidence="4" type="ORF">Bcop_0979</name>
</gene>
<dbReference type="SUPFAM" id="SSF55315">
    <property type="entry name" value="L30e-like"/>
    <property type="match status" value="1"/>
</dbReference>
<dbReference type="GO" id="GO:0032259">
    <property type="term" value="P:methylation"/>
    <property type="evidence" value="ECO:0007669"/>
    <property type="project" value="UniProtKB-KW"/>
</dbReference>
<dbReference type="Pfam" id="PF00588">
    <property type="entry name" value="SpoU_methylase"/>
    <property type="match status" value="1"/>
</dbReference>
<dbReference type="HOGENOM" id="CLU_021322_0_1_10"/>
<dbReference type="GO" id="GO:0008173">
    <property type="term" value="F:RNA methyltransferase activity"/>
    <property type="evidence" value="ECO:0007669"/>
    <property type="project" value="InterPro"/>
</dbReference>
<organism evidence="4 5">
    <name type="scientific">Bacteroides coprosuis DSM 18011</name>
    <dbReference type="NCBI Taxonomy" id="679937"/>
    <lineage>
        <taxon>Bacteria</taxon>
        <taxon>Pseudomonadati</taxon>
        <taxon>Bacteroidota</taxon>
        <taxon>Bacteroidia</taxon>
        <taxon>Bacteroidales</taxon>
        <taxon>Bacteroidaceae</taxon>
        <taxon>Bacteroides</taxon>
    </lineage>
</organism>
<keyword evidence="5" id="KW-1185">Reference proteome</keyword>
<dbReference type="InterPro" id="IPR001537">
    <property type="entry name" value="SpoU_MeTrfase"/>
</dbReference>